<dbReference type="PANTHER" id="PTHR12215">
    <property type="entry name" value="PHOSPHOPANTETHEINE TRANSFERASE"/>
    <property type="match status" value="1"/>
</dbReference>
<evidence type="ECO:0000313" key="5">
    <source>
        <dbReference type="EMBL" id="MBC5682559.1"/>
    </source>
</evidence>
<dbReference type="Pfam" id="PF01648">
    <property type="entry name" value="ACPS"/>
    <property type="match status" value="1"/>
</dbReference>
<name>A0ABR7G561_9FIRM</name>
<dbReference type="GO" id="GO:0016740">
    <property type="term" value="F:transferase activity"/>
    <property type="evidence" value="ECO:0007669"/>
    <property type="project" value="UniProtKB-KW"/>
</dbReference>
<keyword evidence="2 5" id="KW-0808">Transferase</keyword>
<reference evidence="5 6" key="1">
    <citation type="submission" date="2020-08" db="EMBL/GenBank/DDBJ databases">
        <title>Genome public.</title>
        <authorList>
            <person name="Liu C."/>
            <person name="Sun Q."/>
        </authorList>
    </citation>
    <scope>NUCLEOTIDE SEQUENCE [LARGE SCALE GENOMIC DNA]</scope>
    <source>
        <strain evidence="5 6">NSJ-13</strain>
    </source>
</reference>
<dbReference type="Gene3D" id="3.90.470.20">
    <property type="entry name" value="4'-phosphopantetheinyl transferase domain"/>
    <property type="match status" value="2"/>
</dbReference>
<dbReference type="RefSeq" id="WP_186864516.1">
    <property type="nucleotide sequence ID" value="NZ_JACOPE010000001.1"/>
</dbReference>
<feature type="domain" description="4'-phosphopantetheinyl transferase" evidence="3">
    <location>
        <begin position="106"/>
        <end position="210"/>
    </location>
</feature>
<dbReference type="Proteomes" id="UP000631576">
    <property type="component" value="Unassembled WGS sequence"/>
</dbReference>
<dbReference type="InterPro" id="IPR050559">
    <property type="entry name" value="P-Pant_transferase_sf"/>
</dbReference>
<dbReference type="SUPFAM" id="SSF56214">
    <property type="entry name" value="4'-phosphopantetheinyl transferase"/>
    <property type="match status" value="2"/>
</dbReference>
<dbReference type="InterPro" id="IPR037143">
    <property type="entry name" value="4-PPantetheinyl_Trfase_dom_sf"/>
</dbReference>
<dbReference type="InterPro" id="IPR008278">
    <property type="entry name" value="4-PPantetheinyl_Trfase_dom"/>
</dbReference>
<comment type="caution">
    <text evidence="5">The sequence shown here is derived from an EMBL/GenBank/DDBJ whole genome shotgun (WGS) entry which is preliminary data.</text>
</comment>
<accession>A0ABR7G561</accession>
<evidence type="ECO:0000259" key="3">
    <source>
        <dbReference type="Pfam" id="PF01648"/>
    </source>
</evidence>
<dbReference type="EMBL" id="JACOPE010000001">
    <property type="protein sequence ID" value="MBC5682559.1"/>
    <property type="molecule type" value="Genomic_DNA"/>
</dbReference>
<dbReference type="InterPro" id="IPR055066">
    <property type="entry name" value="AASDHPPT_N"/>
</dbReference>
<sequence>MEQVKIYQLDVTKFEDPQCFQKHYAMLSKGRQKKIDAYRVDNAKRLSLGAGVLLERGLREYNICERNVKIKTGENGKPYLEEYPEIHFNLSHSGNMVFAVFSDREVGCDIEEIGKPQEKLAERFFCPEEYEYLMKIEDEHRRCEEFYRLWTLKESFMKVTGLGMKLPLDSFCFQLGERVEIRQHINKEEYDFQELEITDKKGTKYKAAICLCVKK</sequence>
<keyword evidence="6" id="KW-1185">Reference proteome</keyword>
<comment type="similarity">
    <text evidence="1">Belongs to the P-Pant transferase superfamily. Gsp/Sfp/HetI/AcpT family.</text>
</comment>
<feature type="domain" description="4'-phosphopantetheinyl transferase N-terminal" evidence="4">
    <location>
        <begin position="20"/>
        <end position="98"/>
    </location>
</feature>
<proteinExistence type="inferred from homology"/>
<protein>
    <submittedName>
        <fullName evidence="5">4'-phosphopantetheinyl transferase superfamily protein</fullName>
    </submittedName>
</protein>
<evidence type="ECO:0000313" key="6">
    <source>
        <dbReference type="Proteomes" id="UP000631576"/>
    </source>
</evidence>
<evidence type="ECO:0000256" key="1">
    <source>
        <dbReference type="ARBA" id="ARBA00010990"/>
    </source>
</evidence>
<dbReference type="Pfam" id="PF22624">
    <property type="entry name" value="AASDHPPT_N"/>
    <property type="match status" value="1"/>
</dbReference>
<evidence type="ECO:0000259" key="4">
    <source>
        <dbReference type="Pfam" id="PF22624"/>
    </source>
</evidence>
<organism evidence="5 6">
    <name type="scientific">Ruminococcus hominis</name>
    <dbReference type="NCBI Taxonomy" id="2763065"/>
    <lineage>
        <taxon>Bacteria</taxon>
        <taxon>Bacillati</taxon>
        <taxon>Bacillota</taxon>
        <taxon>Clostridia</taxon>
        <taxon>Eubacteriales</taxon>
        <taxon>Oscillospiraceae</taxon>
        <taxon>Ruminococcus</taxon>
    </lineage>
</organism>
<gene>
    <name evidence="5" type="ORF">H8S40_03020</name>
</gene>
<evidence type="ECO:0000256" key="2">
    <source>
        <dbReference type="ARBA" id="ARBA00022679"/>
    </source>
</evidence>
<dbReference type="PANTHER" id="PTHR12215:SF10">
    <property type="entry name" value="L-AMINOADIPATE-SEMIALDEHYDE DEHYDROGENASE-PHOSPHOPANTETHEINYL TRANSFERASE"/>
    <property type="match status" value="1"/>
</dbReference>